<feature type="region of interest" description="Disordered" evidence="1">
    <location>
        <begin position="40"/>
        <end position="60"/>
    </location>
</feature>
<dbReference type="OrthoDB" id="8481003at2"/>
<evidence type="ECO:0000256" key="1">
    <source>
        <dbReference type="SAM" id="MobiDB-lite"/>
    </source>
</evidence>
<dbReference type="Pfam" id="PF07042">
    <property type="entry name" value="TrfA"/>
    <property type="match status" value="1"/>
</dbReference>
<organism evidence="2 3">
    <name type="scientific">Polaromonas naphthalenivorans (strain CJ2)</name>
    <dbReference type="NCBI Taxonomy" id="365044"/>
    <lineage>
        <taxon>Bacteria</taxon>
        <taxon>Pseudomonadati</taxon>
        <taxon>Pseudomonadota</taxon>
        <taxon>Betaproteobacteria</taxon>
        <taxon>Burkholderiales</taxon>
        <taxon>Comamonadaceae</taxon>
        <taxon>Polaromonas</taxon>
    </lineage>
</organism>
<geneLocation type="plasmid" evidence="2 3">
    <name>pPNAP05</name>
</geneLocation>
<keyword evidence="2" id="KW-0614">Plasmid</keyword>
<name>A1VX05_POLNA</name>
<evidence type="ECO:0000313" key="2">
    <source>
        <dbReference type="EMBL" id="ABM40183.1"/>
    </source>
</evidence>
<evidence type="ECO:0000313" key="3">
    <source>
        <dbReference type="Proteomes" id="UP000000644"/>
    </source>
</evidence>
<proteinExistence type="predicted"/>
<keyword evidence="3" id="KW-1185">Reference proteome</keyword>
<dbReference type="EMBL" id="CP000534">
    <property type="protein sequence ID" value="ABM40183.1"/>
    <property type="molecule type" value="Genomic_DNA"/>
</dbReference>
<dbReference type="HOGENOM" id="CLU_062408_1_0_4"/>
<sequence length="345" mass="39462">MDQKLTTKRGQEAWVKRAIKTGMTEAEARAVVQKMAAAIDEGKSAPKPQKPFSLPNKAKRNPAKVGDLFADPPLPSSEIKPVLSTQLTVEISQLPLWPEVMRSLPNEILRSALFNARNRKNPRSMMKSEPVAVIGDGRISYRGEELRQDDETVWLQLVHLARRHVAGQLVEFTAYSFCKDIDWSINSKSYLRLKECLRRMQATSLDVYSKRLERGVSLSMIPFFEYEDSETQKTLQRWRVRIAPELVELFGDNYFTRLEWAQRLQLPDGLATWLHGYLATHRVPHPIKIETIAFGAGLTETSKPELRRLVKRALTNLVNCGFLTEFDVNEDLVTVKRTNNKSSER</sequence>
<dbReference type="RefSeq" id="WP_011798551.1">
    <property type="nucleotide sequence ID" value="NC_008761.1"/>
</dbReference>
<dbReference type="Proteomes" id="UP000000644">
    <property type="component" value="Plasmid pPNAP05"/>
</dbReference>
<dbReference type="InterPro" id="IPR010751">
    <property type="entry name" value="TrfA"/>
</dbReference>
<reference evidence="3" key="1">
    <citation type="journal article" date="2009" name="Environ. Microbiol.">
        <title>The genome of Polaromonas naphthalenivorans strain CJ2, isolated from coal tar-contaminated sediment, reveals physiological and metabolic versatility and evolution through extensive horizontal gene transfer.</title>
        <authorList>
            <person name="Yagi J.M."/>
            <person name="Sims D."/>
            <person name="Brettin T."/>
            <person name="Bruce D."/>
            <person name="Madsen E.L."/>
        </authorList>
    </citation>
    <scope>NUCLEOTIDE SEQUENCE [LARGE SCALE GENOMIC DNA]</scope>
    <source>
        <strain evidence="3">CJ2</strain>
        <plasmid evidence="3">Plasmid pPNAP05</plasmid>
    </source>
</reference>
<accession>A1VX05</accession>
<gene>
    <name evidence="2" type="ordered locus">Pnap_4774</name>
</gene>
<dbReference type="AlphaFoldDB" id="A1VX05"/>
<dbReference type="KEGG" id="pna:Pnap_4774"/>
<protein>
    <submittedName>
        <fullName evidence="2">TrfA family protein</fullName>
    </submittedName>
</protein>